<dbReference type="AlphaFoldDB" id="A0AAD4CX15"/>
<name>A0AAD4CX15_ASPNN</name>
<evidence type="ECO:0008006" key="3">
    <source>
        <dbReference type="Google" id="ProtNLM"/>
    </source>
</evidence>
<evidence type="ECO:0000313" key="2">
    <source>
        <dbReference type="Proteomes" id="UP001194746"/>
    </source>
</evidence>
<proteinExistence type="predicted"/>
<dbReference type="EMBL" id="VCAU01000004">
    <property type="protein sequence ID" value="KAF9894290.1"/>
    <property type="molecule type" value="Genomic_DNA"/>
</dbReference>
<dbReference type="Pfam" id="PF17784">
    <property type="entry name" value="Sulfotransfer_4"/>
    <property type="match status" value="1"/>
</dbReference>
<dbReference type="SUPFAM" id="SSF52540">
    <property type="entry name" value="P-loop containing nucleoside triphosphate hydrolases"/>
    <property type="match status" value="1"/>
</dbReference>
<reference evidence="1" key="1">
    <citation type="journal article" date="2019" name="Beilstein J. Org. Chem.">
        <title>Nanangenines: drimane sesquiterpenoids as the dominant metabolite cohort of a novel Australian fungus, Aspergillus nanangensis.</title>
        <authorList>
            <person name="Lacey H.J."/>
            <person name="Gilchrist C.L.M."/>
            <person name="Crombie A."/>
            <person name="Kalaitzis J.A."/>
            <person name="Vuong D."/>
            <person name="Rutledge P.J."/>
            <person name="Turner P."/>
            <person name="Pitt J.I."/>
            <person name="Lacey E."/>
            <person name="Chooi Y.H."/>
            <person name="Piggott A.M."/>
        </authorList>
    </citation>
    <scope>NUCLEOTIDE SEQUENCE</scope>
    <source>
        <strain evidence="1">MST-FP2251</strain>
    </source>
</reference>
<accession>A0AAD4CX15</accession>
<organism evidence="1 2">
    <name type="scientific">Aspergillus nanangensis</name>
    <dbReference type="NCBI Taxonomy" id="2582783"/>
    <lineage>
        <taxon>Eukaryota</taxon>
        <taxon>Fungi</taxon>
        <taxon>Dikarya</taxon>
        <taxon>Ascomycota</taxon>
        <taxon>Pezizomycotina</taxon>
        <taxon>Eurotiomycetes</taxon>
        <taxon>Eurotiomycetidae</taxon>
        <taxon>Eurotiales</taxon>
        <taxon>Aspergillaceae</taxon>
        <taxon>Aspergillus</taxon>
        <taxon>Aspergillus subgen. Circumdati</taxon>
    </lineage>
</organism>
<comment type="caution">
    <text evidence="1">The sequence shown here is derived from an EMBL/GenBank/DDBJ whole genome shotgun (WGS) entry which is preliminary data.</text>
</comment>
<reference evidence="1" key="2">
    <citation type="submission" date="2020-02" db="EMBL/GenBank/DDBJ databases">
        <authorList>
            <person name="Gilchrist C.L.M."/>
            <person name="Chooi Y.-H."/>
        </authorList>
    </citation>
    <scope>NUCLEOTIDE SEQUENCE</scope>
    <source>
        <strain evidence="1">MST-FP2251</strain>
    </source>
</reference>
<dbReference type="InterPro" id="IPR027417">
    <property type="entry name" value="P-loop_NTPase"/>
</dbReference>
<dbReference type="Gene3D" id="3.40.50.300">
    <property type="entry name" value="P-loop containing nucleotide triphosphate hydrolases"/>
    <property type="match status" value="1"/>
</dbReference>
<dbReference type="InterPro" id="IPR040632">
    <property type="entry name" value="Sulfotransfer_4"/>
</dbReference>
<gene>
    <name evidence="1" type="ORF">FE257_007793</name>
</gene>
<sequence>MEEKHQRPPMEVLNLSMPRMGTLSMKEALRTLGIDCCHGTDLFETPGIYQLWLKTIKAKYSRKGLHYQREDWDRLTGNFTALSDIPFIAFADDLREAYPEAKVILVERDPQHWEKSFIDVFRWVIHDSRAVWLSRFDRWHYGAFRQIVTSTAEGFMGGSSAETIETRALAKLEEHYSSDITAERKPYAPTVPPPGPLLLPLEDIFRTSYNELEYLKVYFSHGQSAIIQEHFNVDPLHTIIEFQIRVMHKYTRIFKEAFPHRIDETTEIPKPQHTQAHEEITRLHQQLASANWNITTWASQNAKIDLRHAETRKHILTQGKILWARQFADIKTDIDAILTQFSYDGHPLRYVGSLRNGIRGSHKARSVINIDDFDVDLFVVHGEEWRKHLPVILQCFPGNFSNGKIYPLGTHMTELQNLSRVVGRALAINLTDRVKGAWRLMGTTEIVLRELDAG</sequence>
<evidence type="ECO:0000313" key="1">
    <source>
        <dbReference type="EMBL" id="KAF9894290.1"/>
    </source>
</evidence>
<dbReference type="PANTHER" id="PTHR36978">
    <property type="entry name" value="P-LOOP CONTAINING NUCLEOTIDE TRIPHOSPHATE HYDROLASE"/>
    <property type="match status" value="1"/>
</dbReference>
<dbReference type="PANTHER" id="PTHR36978:SF4">
    <property type="entry name" value="P-LOOP CONTAINING NUCLEOSIDE TRIPHOSPHATE HYDROLASE PROTEIN"/>
    <property type="match status" value="1"/>
</dbReference>
<dbReference type="Proteomes" id="UP001194746">
    <property type="component" value="Unassembled WGS sequence"/>
</dbReference>
<keyword evidence="2" id="KW-1185">Reference proteome</keyword>
<protein>
    <recommendedName>
        <fullName evidence="3">Sulfotransferase domain-containing protein</fullName>
    </recommendedName>
</protein>